<dbReference type="EMBL" id="AJFE02042381">
    <property type="status" value="NOT_ANNOTATED_CDS"/>
    <property type="molecule type" value="Genomic_DNA"/>
</dbReference>
<keyword evidence="4 7" id="KW-0472">Membrane</keyword>
<keyword evidence="2 7" id="KW-0812">Transmembrane</keyword>
<dbReference type="InterPro" id="IPR036179">
    <property type="entry name" value="Ig-like_dom_sf"/>
</dbReference>
<reference evidence="10" key="2">
    <citation type="submission" date="2025-08" db="UniProtKB">
        <authorList>
            <consortium name="Ensembl"/>
        </authorList>
    </citation>
    <scope>IDENTIFICATION</scope>
</reference>
<keyword evidence="5" id="KW-1015">Disulfide bond</keyword>
<reference evidence="10 11" key="1">
    <citation type="journal article" date="2012" name="Nature">
        <title>The bonobo genome compared with the chimpanzee and human genomes.</title>
        <authorList>
            <person name="Prufer K."/>
            <person name="Munch K."/>
            <person name="Hellmann I."/>
            <person name="Akagi K."/>
            <person name="Miller J.R."/>
            <person name="Walenz B."/>
            <person name="Koren S."/>
            <person name="Sutton G."/>
            <person name="Kodira C."/>
            <person name="Winer R."/>
            <person name="Knight J.R."/>
            <person name="Mullikin J.C."/>
            <person name="Meader S.J."/>
            <person name="Ponting C.P."/>
            <person name="Lunter G."/>
            <person name="Higashino S."/>
            <person name="Hobolth A."/>
            <person name="Dutheil J."/>
            <person name="Karakoc E."/>
            <person name="Alkan C."/>
            <person name="Sajjadian S."/>
            <person name="Catacchio C.R."/>
            <person name="Ventura M."/>
            <person name="Marques-Bonet T."/>
            <person name="Eichler E.E."/>
            <person name="Andre C."/>
            <person name="Atencia R."/>
            <person name="Mugisha L."/>
            <person name="Junhold J."/>
            <person name="Patterson N."/>
            <person name="Siebauer M."/>
            <person name="Good J.M."/>
            <person name="Fischer A."/>
            <person name="Ptak S.E."/>
            <person name="Lachmann M."/>
            <person name="Symer D.E."/>
            <person name="Mailund T."/>
            <person name="Schierup M.H."/>
            <person name="Andres A.M."/>
            <person name="Kelso J."/>
            <person name="Paabo S."/>
        </authorList>
    </citation>
    <scope>NUCLEOTIDE SEQUENCE [LARGE SCALE GENOMIC DNA]</scope>
</reference>
<evidence type="ECO:0000256" key="7">
    <source>
        <dbReference type="SAM" id="Phobius"/>
    </source>
</evidence>
<evidence type="ECO:0000259" key="9">
    <source>
        <dbReference type="PROSITE" id="PS50835"/>
    </source>
</evidence>
<dbReference type="InterPro" id="IPR007110">
    <property type="entry name" value="Ig-like_dom"/>
</dbReference>
<dbReference type="GO" id="GO:0051134">
    <property type="term" value="P:negative regulation of NK T cell activation"/>
    <property type="evidence" value="ECO:0007669"/>
    <property type="project" value="Ensembl"/>
</dbReference>
<dbReference type="Proteomes" id="UP000240080">
    <property type="component" value="Chromosome 17"/>
</dbReference>
<dbReference type="GO" id="GO:0035556">
    <property type="term" value="P:intracellular signal transduction"/>
    <property type="evidence" value="ECO:0007669"/>
    <property type="project" value="Ensembl"/>
</dbReference>
<dbReference type="GO" id="GO:1902564">
    <property type="term" value="P:negative regulation of neutrophil activation"/>
    <property type="evidence" value="ECO:0007669"/>
    <property type="project" value="Ensembl"/>
</dbReference>
<reference evidence="10" key="3">
    <citation type="submission" date="2025-09" db="UniProtKB">
        <authorList>
            <consortium name="Ensembl"/>
        </authorList>
    </citation>
    <scope>IDENTIFICATION</scope>
</reference>
<dbReference type="Ensembl" id="ENSPPAT00000058385.1">
    <property type="protein sequence ID" value="ENSPPAP00000035496.1"/>
    <property type="gene ID" value="ENSPPAG00000040554.1"/>
</dbReference>
<dbReference type="GO" id="GO:0001786">
    <property type="term" value="F:phosphatidylserine binding"/>
    <property type="evidence" value="ECO:0007669"/>
    <property type="project" value="Ensembl"/>
</dbReference>
<dbReference type="PANTHER" id="PTHR11860:SF87">
    <property type="entry name" value="CMRF35-LIKE MOLECULE 8"/>
    <property type="match status" value="1"/>
</dbReference>
<keyword evidence="3 8" id="KW-0732">Signal</keyword>
<organism evidence="10 11">
    <name type="scientific">Pan paniscus</name>
    <name type="common">Pygmy chimpanzee</name>
    <name type="synonym">Bonobo</name>
    <dbReference type="NCBI Taxonomy" id="9597"/>
    <lineage>
        <taxon>Eukaryota</taxon>
        <taxon>Metazoa</taxon>
        <taxon>Chordata</taxon>
        <taxon>Craniata</taxon>
        <taxon>Vertebrata</taxon>
        <taxon>Euteleostomi</taxon>
        <taxon>Mammalia</taxon>
        <taxon>Eutheria</taxon>
        <taxon>Euarchontoglires</taxon>
        <taxon>Primates</taxon>
        <taxon>Haplorrhini</taxon>
        <taxon>Catarrhini</taxon>
        <taxon>Hominidae</taxon>
        <taxon>Pan</taxon>
    </lineage>
</organism>
<dbReference type="SMART" id="SM00409">
    <property type="entry name" value="IG"/>
    <property type="match status" value="1"/>
</dbReference>
<dbReference type="GO" id="GO:0030889">
    <property type="term" value="P:negative regulation of B cell proliferation"/>
    <property type="evidence" value="ECO:0007669"/>
    <property type="project" value="Ensembl"/>
</dbReference>
<dbReference type="GO" id="GO:0048147">
    <property type="term" value="P:negative regulation of fibroblast proliferation"/>
    <property type="evidence" value="ECO:0007669"/>
    <property type="project" value="Ensembl"/>
</dbReference>
<feature type="region of interest" description="Disordered" evidence="6">
    <location>
        <begin position="278"/>
        <end position="299"/>
    </location>
</feature>
<proteinExistence type="predicted"/>
<dbReference type="GO" id="GO:1902567">
    <property type="term" value="P:negative regulation of eosinophil activation"/>
    <property type="evidence" value="ECO:0007669"/>
    <property type="project" value="Ensembl"/>
</dbReference>
<keyword evidence="11" id="KW-1185">Reference proteome</keyword>
<accession>A0A2R9C193</accession>
<evidence type="ECO:0000256" key="5">
    <source>
        <dbReference type="ARBA" id="ARBA00023157"/>
    </source>
</evidence>
<dbReference type="InterPro" id="IPR013106">
    <property type="entry name" value="Ig_V-set"/>
</dbReference>
<feature type="chain" id="PRO_5015331752" evidence="8">
    <location>
        <begin position="18"/>
        <end position="299"/>
    </location>
</feature>
<dbReference type="GeneTree" id="ENSGT00940000163943"/>
<name>A0A2R9C193_PANPA</name>
<dbReference type="GO" id="GO:0033007">
    <property type="term" value="P:negative regulation of mast cell activation involved in immune response"/>
    <property type="evidence" value="ECO:0007669"/>
    <property type="project" value="Ensembl"/>
</dbReference>
<feature type="signal peptide" evidence="8">
    <location>
        <begin position="1"/>
        <end position="17"/>
    </location>
</feature>
<dbReference type="OMA" id="YANMELQ"/>
<dbReference type="AlphaFoldDB" id="A0A2R9C193"/>
<evidence type="ECO:0000256" key="1">
    <source>
        <dbReference type="ARBA" id="ARBA00004370"/>
    </source>
</evidence>
<evidence type="ECO:0000256" key="4">
    <source>
        <dbReference type="ARBA" id="ARBA00023136"/>
    </source>
</evidence>
<gene>
    <name evidence="10" type="primary">CD300A</name>
</gene>
<dbReference type="GO" id="GO:0050859">
    <property type="term" value="P:negative regulation of B cell receptor signaling pathway"/>
    <property type="evidence" value="ECO:0007669"/>
    <property type="project" value="Ensembl"/>
</dbReference>
<dbReference type="GO" id="GO:0050856">
    <property type="term" value="P:regulation of T cell receptor signaling pathway"/>
    <property type="evidence" value="ECO:0007669"/>
    <property type="project" value="Ensembl"/>
</dbReference>
<dbReference type="PROSITE" id="PS50835">
    <property type="entry name" value="IG_LIKE"/>
    <property type="match status" value="1"/>
</dbReference>
<dbReference type="Pfam" id="PF07686">
    <property type="entry name" value="V-set"/>
    <property type="match status" value="1"/>
</dbReference>
<protein>
    <submittedName>
        <fullName evidence="10">CD300a molecule</fullName>
    </submittedName>
</protein>
<evidence type="ECO:0000256" key="3">
    <source>
        <dbReference type="ARBA" id="ARBA00022729"/>
    </source>
</evidence>
<evidence type="ECO:0000256" key="2">
    <source>
        <dbReference type="ARBA" id="ARBA00022692"/>
    </source>
</evidence>
<dbReference type="GO" id="GO:0060101">
    <property type="term" value="P:negative regulation of phagocytosis, engulfment"/>
    <property type="evidence" value="ECO:0007669"/>
    <property type="project" value="Ensembl"/>
</dbReference>
<evidence type="ECO:0000256" key="6">
    <source>
        <dbReference type="SAM" id="MobiDB-lite"/>
    </source>
</evidence>
<dbReference type="Pfam" id="PF15330">
    <property type="entry name" value="SIT"/>
    <property type="match status" value="1"/>
</dbReference>
<dbReference type="GO" id="GO:0005886">
    <property type="term" value="C:plasma membrane"/>
    <property type="evidence" value="ECO:0007669"/>
    <property type="project" value="TreeGrafter"/>
</dbReference>
<dbReference type="GO" id="GO:0004888">
    <property type="term" value="F:transmembrane signaling receptor activity"/>
    <property type="evidence" value="ECO:0007669"/>
    <property type="project" value="TreeGrafter"/>
</dbReference>
<dbReference type="InterPro" id="IPR003599">
    <property type="entry name" value="Ig_sub"/>
</dbReference>
<dbReference type="GO" id="GO:0043305">
    <property type="term" value="P:negative regulation of mast cell degranulation"/>
    <property type="evidence" value="ECO:0007669"/>
    <property type="project" value="Ensembl"/>
</dbReference>
<dbReference type="GO" id="GO:2000417">
    <property type="term" value="P:negative regulation of eosinophil migration"/>
    <property type="evidence" value="ECO:0007669"/>
    <property type="project" value="Ensembl"/>
</dbReference>
<dbReference type="GO" id="GO:0034125">
    <property type="term" value="P:negative regulation of MyD88-dependent toll-like receptor signaling pathway"/>
    <property type="evidence" value="ECO:0007669"/>
    <property type="project" value="Ensembl"/>
</dbReference>
<dbReference type="FunFam" id="2.60.40.10:FF:000370">
    <property type="entry name" value="CMRF35-like molecule 1"/>
    <property type="match status" value="1"/>
</dbReference>
<dbReference type="CDD" id="cd05716">
    <property type="entry name" value="IgV_pIgR_like"/>
    <property type="match status" value="1"/>
</dbReference>
<evidence type="ECO:0000313" key="10">
    <source>
        <dbReference type="Ensembl" id="ENSPPAP00000035496.1"/>
    </source>
</evidence>
<feature type="transmembrane region" description="Helical" evidence="7">
    <location>
        <begin position="181"/>
        <end position="201"/>
    </location>
</feature>
<dbReference type="STRING" id="9597.ENSPPAP00000035496"/>
<dbReference type="InterPro" id="IPR050671">
    <property type="entry name" value="CD300_family_receptors"/>
</dbReference>
<dbReference type="EMBL" id="AJFE02042380">
    <property type="status" value="NOT_ANNOTATED_CDS"/>
    <property type="molecule type" value="Genomic_DNA"/>
</dbReference>
<dbReference type="GO" id="GO:0008429">
    <property type="term" value="F:phosphatidylethanolamine binding"/>
    <property type="evidence" value="ECO:0007669"/>
    <property type="project" value="Ensembl"/>
</dbReference>
<dbReference type="InterPro" id="IPR013783">
    <property type="entry name" value="Ig-like_fold"/>
</dbReference>
<feature type="domain" description="Ig-like" evidence="9">
    <location>
        <begin position="13"/>
        <end position="123"/>
    </location>
</feature>
<sequence>MWLPWALLLLWVPGCFAPSDRRTVAGPVGGSLRVQCRYEEAHRTLNKYWCRPPQIFLCDKIVETKGSARKRNGRVSIRDSPANLSFTVTLENLTEEDAGTYWCGVDTPWLRDFHDPVVEVEVSVFPASTSMTPASITAAKTSTITTAFPPVSSTTLFAVGATHSASIQEENEEVVNSQLPLLLSLLALLLLLLVGASLLAWRMFQKWIKAGDHSELSQNPKQAAKQSELHYANLELLMWPLQEKPAPPREVEVEYSTVASPREELHYASVVFDSNTNRIAAQRPREEEQDSDYSVIRKT</sequence>
<dbReference type="PANTHER" id="PTHR11860">
    <property type="entry name" value="POLYMERIC-IMMUNOGLOBULIN RECEPTOR"/>
    <property type="match status" value="1"/>
</dbReference>
<comment type="subcellular location">
    <subcellularLocation>
        <location evidence="1">Membrane</location>
    </subcellularLocation>
</comment>
<dbReference type="Gene3D" id="2.60.40.10">
    <property type="entry name" value="Immunoglobulins"/>
    <property type="match status" value="1"/>
</dbReference>
<keyword evidence="7" id="KW-1133">Transmembrane helix</keyword>
<dbReference type="Bgee" id="ENSPPAG00000040554">
    <property type="expression patterns" value="Expressed in cerebellum and 6 other cell types or tissues"/>
</dbReference>
<evidence type="ECO:0000256" key="8">
    <source>
        <dbReference type="SAM" id="SignalP"/>
    </source>
</evidence>
<dbReference type="SUPFAM" id="SSF48726">
    <property type="entry name" value="Immunoglobulin"/>
    <property type="match status" value="1"/>
</dbReference>
<evidence type="ECO:0000313" key="11">
    <source>
        <dbReference type="Proteomes" id="UP000240080"/>
    </source>
</evidence>